<dbReference type="EMBL" id="WVIC01000004">
    <property type="protein sequence ID" value="NCJ05555.1"/>
    <property type="molecule type" value="Genomic_DNA"/>
</dbReference>
<keyword evidence="4 7" id="KW-0812">Transmembrane</keyword>
<protein>
    <submittedName>
        <fullName evidence="8">MFS transporter</fullName>
    </submittedName>
</protein>
<feature type="transmembrane region" description="Helical" evidence="7">
    <location>
        <begin position="244"/>
        <end position="273"/>
    </location>
</feature>
<dbReference type="PANTHER" id="PTHR11328">
    <property type="entry name" value="MAJOR FACILITATOR SUPERFAMILY DOMAIN-CONTAINING PROTEIN"/>
    <property type="match status" value="1"/>
</dbReference>
<dbReference type="GO" id="GO:0006814">
    <property type="term" value="P:sodium ion transport"/>
    <property type="evidence" value="ECO:0007669"/>
    <property type="project" value="InterPro"/>
</dbReference>
<evidence type="ECO:0000313" key="8">
    <source>
        <dbReference type="EMBL" id="NCJ05555.1"/>
    </source>
</evidence>
<dbReference type="InterPro" id="IPR036259">
    <property type="entry name" value="MFS_trans_sf"/>
</dbReference>
<dbReference type="Gene3D" id="1.20.1250.20">
    <property type="entry name" value="MFS general substrate transporter like domains"/>
    <property type="match status" value="2"/>
</dbReference>
<dbReference type="CDD" id="cd17332">
    <property type="entry name" value="MFS_MelB_like"/>
    <property type="match status" value="1"/>
</dbReference>
<reference evidence="8" key="1">
    <citation type="submission" date="2019-12" db="EMBL/GenBank/DDBJ databases">
        <title>High-Quality draft genome sequences of three cyanobacteria isolated from the limestone walls of the Old Cathedral of Coimbra.</title>
        <authorList>
            <person name="Tiago I."/>
            <person name="Soares F."/>
            <person name="Portugal A."/>
        </authorList>
    </citation>
    <scope>NUCLEOTIDE SEQUENCE [LARGE SCALE GENOMIC DNA]</scope>
    <source>
        <strain evidence="8">C</strain>
    </source>
</reference>
<feature type="transmembrane region" description="Helical" evidence="7">
    <location>
        <begin position="188"/>
        <end position="209"/>
    </location>
</feature>
<keyword evidence="5 7" id="KW-1133">Transmembrane helix</keyword>
<dbReference type="GO" id="GO:0008643">
    <property type="term" value="P:carbohydrate transport"/>
    <property type="evidence" value="ECO:0007669"/>
    <property type="project" value="InterPro"/>
</dbReference>
<evidence type="ECO:0000256" key="3">
    <source>
        <dbReference type="ARBA" id="ARBA00022475"/>
    </source>
</evidence>
<gene>
    <name evidence="8" type="ORF">GS597_03330</name>
</gene>
<dbReference type="SUPFAM" id="SSF103473">
    <property type="entry name" value="MFS general substrate transporter"/>
    <property type="match status" value="1"/>
</dbReference>
<feature type="transmembrane region" description="Helical" evidence="7">
    <location>
        <begin position="279"/>
        <end position="298"/>
    </location>
</feature>
<dbReference type="FunFam" id="1.20.1250.20:FF:000183">
    <property type="entry name" value="sodium-dependent lysophosphatidylcholine symporter 1 isoform X2"/>
    <property type="match status" value="1"/>
</dbReference>
<feature type="transmembrane region" description="Helical" evidence="7">
    <location>
        <begin position="423"/>
        <end position="447"/>
    </location>
</feature>
<dbReference type="NCBIfam" id="TIGR00792">
    <property type="entry name" value="gph"/>
    <property type="match status" value="1"/>
</dbReference>
<dbReference type="GO" id="GO:0015293">
    <property type="term" value="F:symporter activity"/>
    <property type="evidence" value="ECO:0007669"/>
    <property type="project" value="InterPro"/>
</dbReference>
<dbReference type="Pfam" id="PF13347">
    <property type="entry name" value="MFS_2"/>
    <property type="match status" value="1"/>
</dbReference>
<sequence length="473" mass="52236">MTPSASPKSEKLNFATKLAFGAGDMGTAITANLLVWFFLIFLTNVAGLGAGLAGSVVMVGKVWDAINDPMVGMLSDRTRSRWGRRLPWMVLGAIPLGISFFLMWVVPPLDKWALFSYYVVLALLFHIFYTVVNLPYAAMTPELTQDYDERTSLNSFRFAFSLGGALLSLILAQVIFAQLPGPEAQQYLVLGGICAVLAVLPVFVCVWGVRDRALAFETRRRAKTPTATMPFREQLRVAFRNRPFLYVIGIYLFSWLSVQLTAAIIPFFIATWMNLPSTAMAQVALTVQGTALIMLFPWSALSRRVGKKTVYYIGMILWIGVQAGLFFVQPDQVALLYFLAVLAGFGVSTAYLIPWSMIPDVVDLDELNTGERREGVFYSFMVLLQKIGLALGIFLVGQALGWAGYIESTAGQPAPVQPDSALLAIRLAIGPLPTLFLICGLVLAYFYPITREVHAEILLKLSERRRLAGEEAE</sequence>
<feature type="transmembrane region" description="Helical" evidence="7">
    <location>
        <begin position="45"/>
        <end position="66"/>
    </location>
</feature>
<proteinExistence type="predicted"/>
<evidence type="ECO:0000256" key="4">
    <source>
        <dbReference type="ARBA" id="ARBA00022692"/>
    </source>
</evidence>
<feature type="transmembrane region" description="Helical" evidence="7">
    <location>
        <begin position="86"/>
        <end position="106"/>
    </location>
</feature>
<dbReference type="GO" id="GO:0005886">
    <property type="term" value="C:plasma membrane"/>
    <property type="evidence" value="ECO:0007669"/>
    <property type="project" value="UniProtKB-SubCell"/>
</dbReference>
<dbReference type="InterPro" id="IPR018043">
    <property type="entry name" value="Na/Gal_symport_CS"/>
</dbReference>
<dbReference type="InterPro" id="IPR039672">
    <property type="entry name" value="MFS_2"/>
</dbReference>
<keyword evidence="9" id="KW-1185">Reference proteome</keyword>
<dbReference type="RefSeq" id="WP_161824024.1">
    <property type="nucleotide sequence ID" value="NZ_WVIC01000004.1"/>
</dbReference>
<feature type="transmembrane region" description="Helical" evidence="7">
    <location>
        <begin position="112"/>
        <end position="137"/>
    </location>
</feature>
<evidence type="ECO:0000256" key="5">
    <source>
        <dbReference type="ARBA" id="ARBA00022989"/>
    </source>
</evidence>
<dbReference type="InterPro" id="IPR001927">
    <property type="entry name" value="Na/Gal_symport"/>
</dbReference>
<feature type="transmembrane region" description="Helical" evidence="7">
    <location>
        <begin position="158"/>
        <end position="176"/>
    </location>
</feature>
<organism evidence="8 9">
    <name type="scientific">Petrachloros mirabilis ULC683</name>
    <dbReference type="NCBI Taxonomy" id="2781853"/>
    <lineage>
        <taxon>Bacteria</taxon>
        <taxon>Bacillati</taxon>
        <taxon>Cyanobacteriota</taxon>
        <taxon>Cyanophyceae</taxon>
        <taxon>Synechococcales</taxon>
        <taxon>Petrachlorosaceae</taxon>
        <taxon>Petrachloros</taxon>
        <taxon>Petrachloros mirabilis</taxon>
    </lineage>
</organism>
<dbReference type="PANTHER" id="PTHR11328:SF24">
    <property type="entry name" value="MAJOR FACILITATOR SUPERFAMILY (MFS) PROFILE DOMAIN-CONTAINING PROTEIN"/>
    <property type="match status" value="1"/>
</dbReference>
<comment type="subcellular location">
    <subcellularLocation>
        <location evidence="1">Cell membrane</location>
        <topology evidence="1">Multi-pass membrane protein</topology>
    </subcellularLocation>
</comment>
<comment type="caution">
    <text evidence="8">The sequence shown here is derived from an EMBL/GenBank/DDBJ whole genome shotgun (WGS) entry which is preliminary data.</text>
</comment>
<evidence type="ECO:0000256" key="6">
    <source>
        <dbReference type="ARBA" id="ARBA00023136"/>
    </source>
</evidence>
<feature type="transmembrane region" description="Helical" evidence="7">
    <location>
        <begin position="310"/>
        <end position="328"/>
    </location>
</feature>
<keyword evidence="3" id="KW-1003">Cell membrane</keyword>
<accession>A0A8K2A709</accession>
<name>A0A8K2A709_9CYAN</name>
<feature type="transmembrane region" description="Helical" evidence="7">
    <location>
        <begin position="334"/>
        <end position="355"/>
    </location>
</feature>
<dbReference type="Proteomes" id="UP000607397">
    <property type="component" value="Unassembled WGS sequence"/>
</dbReference>
<evidence type="ECO:0000256" key="1">
    <source>
        <dbReference type="ARBA" id="ARBA00004651"/>
    </source>
</evidence>
<dbReference type="PROSITE" id="PS00872">
    <property type="entry name" value="NA_GALACTOSIDE_SYMP"/>
    <property type="match status" value="1"/>
</dbReference>
<evidence type="ECO:0000313" key="9">
    <source>
        <dbReference type="Proteomes" id="UP000607397"/>
    </source>
</evidence>
<feature type="transmembrane region" description="Helical" evidence="7">
    <location>
        <begin position="376"/>
        <end position="403"/>
    </location>
</feature>
<keyword evidence="2" id="KW-0813">Transport</keyword>
<dbReference type="AlphaFoldDB" id="A0A8K2A709"/>
<evidence type="ECO:0000256" key="7">
    <source>
        <dbReference type="SAM" id="Phobius"/>
    </source>
</evidence>
<keyword evidence="6 7" id="KW-0472">Membrane</keyword>
<evidence type="ECO:0000256" key="2">
    <source>
        <dbReference type="ARBA" id="ARBA00022448"/>
    </source>
</evidence>